<sequence>MIPTHPHDEDGMTLVELIVAVVVAGLVLAVVSIAFVNGMIAQRDGVSRDAATGKVNVVASSLSTSIRNATTVRVAPDGARADATYVGPDGKAECRAWALVKDADGRTVLAYRADASSAPKPLPPADQSWGVLATDVTGTLTGGKLFASTDGKNLKWGMRIRVDVDADDHIDVAVADGATAQAVHGGVPTC</sequence>
<name>A0ABS5XR68_9MICO</name>
<feature type="transmembrane region" description="Helical" evidence="1">
    <location>
        <begin position="17"/>
        <end position="40"/>
    </location>
</feature>
<proteinExistence type="predicted"/>
<dbReference type="Pfam" id="PF07963">
    <property type="entry name" value="N_methyl"/>
    <property type="match status" value="1"/>
</dbReference>
<gene>
    <name evidence="2" type="ORF">J0P97_02850</name>
</gene>
<keyword evidence="1" id="KW-0812">Transmembrane</keyword>
<accession>A0ABS5XR68</accession>
<evidence type="ECO:0000256" key="1">
    <source>
        <dbReference type="SAM" id="Phobius"/>
    </source>
</evidence>
<organism evidence="2 3">
    <name type="scientific">Microbacterium flavum</name>
    <dbReference type="NCBI Taxonomy" id="415216"/>
    <lineage>
        <taxon>Bacteria</taxon>
        <taxon>Bacillati</taxon>
        <taxon>Actinomycetota</taxon>
        <taxon>Actinomycetes</taxon>
        <taxon>Micrococcales</taxon>
        <taxon>Microbacteriaceae</taxon>
        <taxon>Microbacterium</taxon>
    </lineage>
</organism>
<evidence type="ECO:0000313" key="3">
    <source>
        <dbReference type="Proteomes" id="UP000740605"/>
    </source>
</evidence>
<keyword evidence="1" id="KW-0472">Membrane</keyword>
<dbReference type="EMBL" id="JAFLHG010000002">
    <property type="protein sequence ID" value="MBT8797012.1"/>
    <property type="molecule type" value="Genomic_DNA"/>
</dbReference>
<evidence type="ECO:0000313" key="2">
    <source>
        <dbReference type="EMBL" id="MBT8797012.1"/>
    </source>
</evidence>
<keyword evidence="1" id="KW-1133">Transmembrane helix</keyword>
<keyword evidence="3" id="KW-1185">Reference proteome</keyword>
<protein>
    <submittedName>
        <fullName evidence="2">Prepilin-type N-terminal cleavage/methylation domain-containing protein</fullName>
    </submittedName>
</protein>
<dbReference type="InterPro" id="IPR012902">
    <property type="entry name" value="N_methyl_site"/>
</dbReference>
<reference evidence="2 3" key="1">
    <citation type="submission" date="2021-03" db="EMBL/GenBank/DDBJ databases">
        <title>Microbacterium pauli sp. nov., isolated from microfiltered milk.</title>
        <authorList>
            <person name="Bellassi P."/>
            <person name="Fontana A."/>
            <person name="Callegari M.L."/>
            <person name="Lorenzo M."/>
            <person name="Cappa F."/>
        </authorList>
    </citation>
    <scope>NUCLEOTIDE SEQUENCE [LARGE SCALE GENOMIC DNA]</scope>
    <source>
        <strain evidence="2 3">DSM 18909</strain>
    </source>
</reference>
<dbReference type="RefSeq" id="WP_215486263.1">
    <property type="nucleotide sequence ID" value="NZ_BAAAPJ010000001.1"/>
</dbReference>
<comment type="caution">
    <text evidence="2">The sequence shown here is derived from an EMBL/GenBank/DDBJ whole genome shotgun (WGS) entry which is preliminary data.</text>
</comment>
<dbReference type="NCBIfam" id="TIGR02532">
    <property type="entry name" value="IV_pilin_GFxxxE"/>
    <property type="match status" value="1"/>
</dbReference>
<dbReference type="Proteomes" id="UP000740605">
    <property type="component" value="Unassembled WGS sequence"/>
</dbReference>